<dbReference type="GO" id="GO:0005737">
    <property type="term" value="C:cytoplasm"/>
    <property type="evidence" value="ECO:0007669"/>
    <property type="project" value="TreeGrafter"/>
</dbReference>
<evidence type="ECO:0000256" key="8">
    <source>
        <dbReference type="ARBA" id="ARBA00022917"/>
    </source>
</evidence>
<reference evidence="14 15" key="1">
    <citation type="submission" date="2016-11" db="EMBL/GenBank/DDBJ databases">
        <authorList>
            <person name="Jaros S."/>
            <person name="Januszkiewicz K."/>
            <person name="Wedrychowicz H."/>
        </authorList>
    </citation>
    <scope>NUCLEOTIDE SEQUENCE [LARGE SCALE GENOMIC DNA]</scope>
    <source>
        <strain evidence="14 15">DSM 5091</strain>
    </source>
</reference>
<comment type="cofactor">
    <cofactor evidence="2">
        <name>Mg(2+)</name>
        <dbReference type="ChEBI" id="CHEBI:18420"/>
    </cofactor>
</comment>
<dbReference type="FunFam" id="3.30.1490.20:FF:000005">
    <property type="entry name" value="Probable alpha-L-glutamate ligase 1"/>
    <property type="match status" value="1"/>
</dbReference>
<dbReference type="NCBIfam" id="TIGR00768">
    <property type="entry name" value="rimK_fam"/>
    <property type="match status" value="1"/>
</dbReference>
<accession>A0A1M6GG88</accession>
<dbReference type="SUPFAM" id="SSF56059">
    <property type="entry name" value="Glutathione synthetase ATP-binding domain-like"/>
    <property type="match status" value="1"/>
</dbReference>
<feature type="domain" description="ATP-grasp" evidence="13">
    <location>
        <begin position="104"/>
        <end position="287"/>
    </location>
</feature>
<dbReference type="GO" id="GO:0009432">
    <property type="term" value="P:SOS response"/>
    <property type="evidence" value="ECO:0007669"/>
    <property type="project" value="TreeGrafter"/>
</dbReference>
<keyword evidence="7" id="KW-0460">Magnesium</keyword>
<dbReference type="Gene3D" id="3.30.1490.20">
    <property type="entry name" value="ATP-grasp fold, A domain"/>
    <property type="match status" value="1"/>
</dbReference>
<evidence type="ECO:0000256" key="1">
    <source>
        <dbReference type="ARBA" id="ARBA00001936"/>
    </source>
</evidence>
<comment type="similarity">
    <text evidence="10">In the C-terminal section; belongs to the RimK family.</text>
</comment>
<dbReference type="FunFam" id="3.40.50.20:FF:000004">
    <property type="entry name" value="Probable alpha-L-glutamate ligase"/>
    <property type="match status" value="1"/>
</dbReference>
<dbReference type="PANTHER" id="PTHR21621">
    <property type="entry name" value="RIBOSOMAL PROTEIN S6 MODIFICATION PROTEIN"/>
    <property type="match status" value="1"/>
</dbReference>
<dbReference type="Gene3D" id="3.30.470.20">
    <property type="entry name" value="ATP-grasp fold, B domain"/>
    <property type="match status" value="1"/>
</dbReference>
<dbReference type="GO" id="GO:0046872">
    <property type="term" value="F:metal ion binding"/>
    <property type="evidence" value="ECO:0007669"/>
    <property type="project" value="UniProtKB-KW"/>
</dbReference>
<dbReference type="FunFam" id="3.30.470.20:FF:000016">
    <property type="entry name" value="Ribosomal protein S6--L-glutamate ligase"/>
    <property type="match status" value="1"/>
</dbReference>
<gene>
    <name evidence="14" type="ORF">SAMN02745165_01539</name>
</gene>
<dbReference type="RefSeq" id="WP_072907501.1">
    <property type="nucleotide sequence ID" value="NZ_FQZT01000004.1"/>
</dbReference>
<dbReference type="Proteomes" id="UP000184171">
    <property type="component" value="Unassembled WGS sequence"/>
</dbReference>
<dbReference type="EMBL" id="FQZT01000004">
    <property type="protein sequence ID" value="SHJ08928.1"/>
    <property type="molecule type" value="Genomic_DNA"/>
</dbReference>
<dbReference type="InterPro" id="IPR013815">
    <property type="entry name" value="ATP_grasp_subdomain_1"/>
</dbReference>
<keyword evidence="3" id="KW-0436">Ligase</keyword>
<dbReference type="PROSITE" id="PS50975">
    <property type="entry name" value="ATP_GRASP"/>
    <property type="match status" value="1"/>
</dbReference>
<dbReference type="PANTHER" id="PTHR21621:SF7">
    <property type="entry name" value="RIBOSOMAL PROTEIN BS6--L-GLUTAMATE LIGASE"/>
    <property type="match status" value="1"/>
</dbReference>
<evidence type="ECO:0000256" key="9">
    <source>
        <dbReference type="ARBA" id="ARBA00023211"/>
    </source>
</evidence>
<keyword evidence="4" id="KW-0479">Metal-binding</keyword>
<evidence type="ECO:0000256" key="2">
    <source>
        <dbReference type="ARBA" id="ARBA00001946"/>
    </source>
</evidence>
<dbReference type="InterPro" id="IPR011761">
    <property type="entry name" value="ATP-grasp"/>
</dbReference>
<evidence type="ECO:0000313" key="14">
    <source>
        <dbReference type="EMBL" id="SHJ08928.1"/>
    </source>
</evidence>
<dbReference type="Pfam" id="PF18030">
    <property type="entry name" value="Rimk_N"/>
    <property type="match status" value="1"/>
</dbReference>
<sequence>MKIAVLSRNAELYSTRRLVEAAKQKGHDVRVIDPLRCYMTIATQRPTIHYKGEELIGYDAIIPRIGASITFYGTAVVRQFEMMGVYSINESVAISRSRDKLRSLQLLARKGIGLPVTGFSHSTQYTDDLIKLAGGAPLVIKLLEGTQGIGVVLAETNKAAESVIEAFRGLKENILVQEFIKEAGGSDIRCFVVGDKVVAAMKRQGKEGEFRSNLHRGGSASIVRLTPEERSTAVRAARIMGLNVAGVDLLRSNHGPVVMEVNSSPGLEGIEVATEKDVAGIIIQFIERQAKPGKTRTRGKG</sequence>
<keyword evidence="6 12" id="KW-0067">ATP-binding</keyword>
<dbReference type="GO" id="GO:0005524">
    <property type="term" value="F:ATP binding"/>
    <property type="evidence" value="ECO:0007669"/>
    <property type="project" value="UniProtKB-UniRule"/>
</dbReference>
<dbReference type="Gene3D" id="3.40.50.20">
    <property type="match status" value="1"/>
</dbReference>
<evidence type="ECO:0000256" key="4">
    <source>
        <dbReference type="ARBA" id="ARBA00022723"/>
    </source>
</evidence>
<evidence type="ECO:0000256" key="3">
    <source>
        <dbReference type="ARBA" id="ARBA00022598"/>
    </source>
</evidence>
<dbReference type="OrthoDB" id="3865600at2"/>
<evidence type="ECO:0000256" key="6">
    <source>
        <dbReference type="ARBA" id="ARBA00022840"/>
    </source>
</evidence>
<dbReference type="AlphaFoldDB" id="A0A1M6GG88"/>
<evidence type="ECO:0000256" key="11">
    <source>
        <dbReference type="ARBA" id="ARBA00072141"/>
    </source>
</evidence>
<evidence type="ECO:0000256" key="7">
    <source>
        <dbReference type="ARBA" id="ARBA00022842"/>
    </source>
</evidence>
<keyword evidence="9" id="KW-0464">Manganese</keyword>
<evidence type="ECO:0000256" key="10">
    <source>
        <dbReference type="ARBA" id="ARBA00061239"/>
    </source>
</evidence>
<dbReference type="GO" id="GO:0018169">
    <property type="term" value="F:ribosomal S6-glutamic acid ligase activity"/>
    <property type="evidence" value="ECO:0007669"/>
    <property type="project" value="TreeGrafter"/>
</dbReference>
<dbReference type="InterPro" id="IPR023533">
    <property type="entry name" value="RimK"/>
</dbReference>
<dbReference type="Pfam" id="PF08443">
    <property type="entry name" value="RimK"/>
    <property type="match status" value="1"/>
</dbReference>
<keyword evidence="15" id="KW-1185">Reference proteome</keyword>
<keyword evidence="5 12" id="KW-0547">Nucleotide-binding</keyword>
<dbReference type="HAMAP" id="MF_01552">
    <property type="entry name" value="RimK"/>
    <property type="match status" value="1"/>
</dbReference>
<evidence type="ECO:0000256" key="12">
    <source>
        <dbReference type="PROSITE-ProRule" id="PRU00409"/>
    </source>
</evidence>
<dbReference type="InterPro" id="IPR004666">
    <property type="entry name" value="Rp_bS6_RimK/Lys_biosynth_LsyX"/>
</dbReference>
<evidence type="ECO:0000313" key="15">
    <source>
        <dbReference type="Proteomes" id="UP000184171"/>
    </source>
</evidence>
<keyword evidence="8" id="KW-0648">Protein biosynthesis</keyword>
<evidence type="ECO:0000256" key="5">
    <source>
        <dbReference type="ARBA" id="ARBA00022741"/>
    </source>
</evidence>
<dbReference type="InterPro" id="IPR041107">
    <property type="entry name" value="Rimk_N"/>
</dbReference>
<protein>
    <recommendedName>
        <fullName evidence="11">Probable alpha-L-glutamate ligase</fullName>
    </recommendedName>
</protein>
<comment type="cofactor">
    <cofactor evidence="1">
        <name>Mn(2+)</name>
        <dbReference type="ChEBI" id="CHEBI:29035"/>
    </cofactor>
</comment>
<organism evidence="14 15">
    <name type="scientific">Malonomonas rubra DSM 5091</name>
    <dbReference type="NCBI Taxonomy" id="1122189"/>
    <lineage>
        <taxon>Bacteria</taxon>
        <taxon>Pseudomonadati</taxon>
        <taxon>Thermodesulfobacteriota</taxon>
        <taxon>Desulfuromonadia</taxon>
        <taxon>Desulfuromonadales</taxon>
        <taxon>Geopsychrobacteraceae</taxon>
        <taxon>Malonomonas</taxon>
    </lineage>
</organism>
<dbReference type="STRING" id="1122189.SAMN02745165_01539"/>
<name>A0A1M6GG88_MALRU</name>
<dbReference type="GO" id="GO:0006412">
    <property type="term" value="P:translation"/>
    <property type="evidence" value="ECO:0007669"/>
    <property type="project" value="UniProtKB-KW"/>
</dbReference>
<proteinExistence type="inferred from homology"/>
<dbReference type="InterPro" id="IPR013651">
    <property type="entry name" value="ATP-grasp_RimK-type"/>
</dbReference>
<evidence type="ECO:0000259" key="13">
    <source>
        <dbReference type="PROSITE" id="PS50975"/>
    </source>
</evidence>
<dbReference type="NCBIfam" id="NF007764">
    <property type="entry name" value="PRK10446.1"/>
    <property type="match status" value="1"/>
</dbReference>